<keyword evidence="3" id="KW-1185">Reference proteome</keyword>
<dbReference type="InterPro" id="IPR007211">
    <property type="entry name" value="DUF378"/>
</dbReference>
<evidence type="ECO:0000313" key="2">
    <source>
        <dbReference type="EMBL" id="BBK22496.1"/>
    </source>
</evidence>
<dbReference type="KEGG" id="aarg:Aargi30884_13990"/>
<dbReference type="Proteomes" id="UP000464754">
    <property type="component" value="Chromosome"/>
</dbReference>
<keyword evidence="1" id="KW-0472">Membrane</keyword>
<evidence type="ECO:0000313" key="3">
    <source>
        <dbReference type="Proteomes" id="UP000464754"/>
    </source>
</evidence>
<organism evidence="2 3">
    <name type="scientific">Amedibacterium intestinale</name>
    <dbReference type="NCBI Taxonomy" id="2583452"/>
    <lineage>
        <taxon>Bacteria</taxon>
        <taxon>Bacillati</taxon>
        <taxon>Bacillota</taxon>
        <taxon>Erysipelotrichia</taxon>
        <taxon>Erysipelotrichales</taxon>
        <taxon>Erysipelotrichaceae</taxon>
        <taxon>Amedibacterium</taxon>
    </lineage>
</organism>
<dbReference type="RefSeq" id="WP_115716781.1">
    <property type="nucleotide sequence ID" value="NZ_AP019695.1"/>
</dbReference>
<protein>
    <submittedName>
        <fullName evidence="2">DUF378 domain-containing protein</fullName>
    </submittedName>
</protein>
<dbReference type="PANTHER" id="PTHR37304">
    <property type="entry name" value="MEMBRANE PROTEIN-RELATED"/>
    <property type="match status" value="1"/>
</dbReference>
<feature type="transmembrane region" description="Helical" evidence="1">
    <location>
        <begin position="42"/>
        <end position="62"/>
    </location>
</feature>
<reference evidence="3" key="1">
    <citation type="submission" date="2019-05" db="EMBL/GenBank/DDBJ databases">
        <title>Complete genome sequencing of Absiella argi strain JCM 30884.</title>
        <authorList>
            <person name="Sakamoto M."/>
            <person name="Murakami T."/>
            <person name="Mori H."/>
        </authorList>
    </citation>
    <scope>NUCLEOTIDE SEQUENCE [LARGE SCALE GENOMIC DNA]</scope>
    <source>
        <strain evidence="3">JCM 30884</strain>
    </source>
</reference>
<dbReference type="PANTHER" id="PTHR37304:SF1">
    <property type="entry name" value="MEMBRANE PROTEIN"/>
    <property type="match status" value="1"/>
</dbReference>
<keyword evidence="1" id="KW-1133">Transmembrane helix</keyword>
<proteinExistence type="predicted"/>
<name>A0A6N4TH23_9FIRM</name>
<gene>
    <name evidence="2" type="ORF">Aargi30884_13990</name>
</gene>
<dbReference type="AlphaFoldDB" id="A0A6N4TH23"/>
<dbReference type="Pfam" id="PF04070">
    <property type="entry name" value="DUF378"/>
    <property type="match status" value="1"/>
</dbReference>
<dbReference type="EMBL" id="AP019695">
    <property type="protein sequence ID" value="BBK22496.1"/>
    <property type="molecule type" value="Genomic_DNA"/>
</dbReference>
<sequence length="71" mass="8067">MKLLNCLFLTIGIVGAINWGLIGLFDFNLVTFLFGFNSLAERGVYVLVGLSGLYMLMFYPRVMSPYDKTYK</sequence>
<feature type="transmembrane region" description="Helical" evidence="1">
    <location>
        <begin position="7"/>
        <end position="36"/>
    </location>
</feature>
<keyword evidence="1" id="KW-0812">Transmembrane</keyword>
<accession>A0A6N4TH23</accession>
<evidence type="ECO:0000256" key="1">
    <source>
        <dbReference type="SAM" id="Phobius"/>
    </source>
</evidence>